<feature type="transmembrane region" description="Helical" evidence="1">
    <location>
        <begin position="12"/>
        <end position="35"/>
    </location>
</feature>
<dbReference type="AlphaFoldDB" id="A0A3B0SQY5"/>
<name>A0A3B0SQY5_9ZZZZ</name>
<gene>
    <name evidence="2" type="ORF">MNBD_ALPHA05-816</name>
</gene>
<proteinExistence type="predicted"/>
<dbReference type="EMBL" id="UOEH01000620">
    <property type="protein sequence ID" value="VAW07918.1"/>
    <property type="molecule type" value="Genomic_DNA"/>
</dbReference>
<evidence type="ECO:0000256" key="1">
    <source>
        <dbReference type="SAM" id="Phobius"/>
    </source>
</evidence>
<organism evidence="2">
    <name type="scientific">hydrothermal vent metagenome</name>
    <dbReference type="NCBI Taxonomy" id="652676"/>
    <lineage>
        <taxon>unclassified sequences</taxon>
        <taxon>metagenomes</taxon>
        <taxon>ecological metagenomes</taxon>
    </lineage>
</organism>
<accession>A0A3B0SQY5</accession>
<keyword evidence="1" id="KW-0472">Membrane</keyword>
<evidence type="ECO:0000313" key="2">
    <source>
        <dbReference type="EMBL" id="VAW07918.1"/>
    </source>
</evidence>
<reference evidence="2" key="1">
    <citation type="submission" date="2018-06" db="EMBL/GenBank/DDBJ databases">
        <authorList>
            <person name="Zhirakovskaya E."/>
        </authorList>
    </citation>
    <scope>NUCLEOTIDE SEQUENCE</scope>
</reference>
<protein>
    <submittedName>
        <fullName evidence="2">Uncharacterized protein</fullName>
    </submittedName>
</protein>
<keyword evidence="1" id="KW-1133">Transmembrane helix</keyword>
<feature type="transmembrane region" description="Helical" evidence="1">
    <location>
        <begin position="66"/>
        <end position="86"/>
    </location>
</feature>
<keyword evidence="1" id="KW-0812">Transmembrane</keyword>
<sequence length="284" mass="30633">MYGVRRGIKSPGEFGVSDILGLGLSGAAGIVAALVTDYQQQGEASALFTINQWIAQVGGILGFSDIPLWMVVLGMTTAGAISIFYFQPITRQGAFAQGFGLLAVIMTATPTDLAGGIQAISKTLPGLEPAGAHEASIMGGRIINASYSPGEARVYQVQKGHDPAKYDVHLRINFPDGFPDDVDTLIRTGAIRGRLHNDDTNETWNLFRSAGGTVRHQGNMLIIEAGVPARSANARLWVRIETKGYKIEEQSATATLGETLSWSVDMQPSRTPLFLQRFGRSYRY</sequence>